<dbReference type="GO" id="GO:0005634">
    <property type="term" value="C:nucleus"/>
    <property type="evidence" value="ECO:0007669"/>
    <property type="project" value="UniProtKB-SubCell"/>
</dbReference>
<gene>
    <name evidence="4" type="ORF">STAS_16106</name>
</gene>
<name>A0A5A7Q637_STRAF</name>
<feature type="compositionally biased region" description="Polar residues" evidence="3">
    <location>
        <begin position="39"/>
        <end position="61"/>
    </location>
</feature>
<evidence type="ECO:0000256" key="3">
    <source>
        <dbReference type="SAM" id="MobiDB-lite"/>
    </source>
</evidence>
<proteinExistence type="predicted"/>
<evidence type="ECO:0000256" key="2">
    <source>
        <dbReference type="ARBA" id="ARBA00023242"/>
    </source>
</evidence>
<evidence type="ECO:0000313" key="5">
    <source>
        <dbReference type="Proteomes" id="UP000325081"/>
    </source>
</evidence>
<comment type="subcellular location">
    <subcellularLocation>
        <location evidence="1">Nucleus</location>
    </subcellularLocation>
</comment>
<dbReference type="PANTHER" id="PTHR33172:SF99">
    <property type="entry name" value="COLD INDUCED PROTEIN-LIKE"/>
    <property type="match status" value="1"/>
</dbReference>
<keyword evidence="2" id="KW-0539">Nucleus</keyword>
<dbReference type="OrthoDB" id="694201at2759"/>
<sequence length="209" mass="23174">MIMSNMAKGKNQNVFQGSWFQYNDGTMKTMNNDDVEKFSPSSSATSSIGQESTVSNGSSLSDVMDDASSSESTSFSLNSSQALYDLSEMMEQLPIKRGLSQFYKGKSESFTSLSRVASIEDLAKKATPYRRNLKASKSIGTSLHSYKSFTLPKAIITKKATRKMRFPVVSGYKGWPFIELFSQIADGKDICCGIFFFPILRNKVYKVGL</sequence>
<dbReference type="Proteomes" id="UP000325081">
    <property type="component" value="Unassembled WGS sequence"/>
</dbReference>
<dbReference type="GO" id="GO:0006950">
    <property type="term" value="P:response to stress"/>
    <property type="evidence" value="ECO:0007669"/>
    <property type="project" value="UniProtKB-ARBA"/>
</dbReference>
<dbReference type="InterPro" id="IPR051992">
    <property type="entry name" value="OxStress_Response_Reg"/>
</dbReference>
<reference evidence="5" key="1">
    <citation type="journal article" date="2019" name="Curr. Biol.">
        <title>Genome Sequence of Striga asiatica Provides Insight into the Evolution of Plant Parasitism.</title>
        <authorList>
            <person name="Yoshida S."/>
            <person name="Kim S."/>
            <person name="Wafula E.K."/>
            <person name="Tanskanen J."/>
            <person name="Kim Y.M."/>
            <person name="Honaas L."/>
            <person name="Yang Z."/>
            <person name="Spallek T."/>
            <person name="Conn C.E."/>
            <person name="Ichihashi Y."/>
            <person name="Cheong K."/>
            <person name="Cui S."/>
            <person name="Der J.P."/>
            <person name="Gundlach H."/>
            <person name="Jiao Y."/>
            <person name="Hori C."/>
            <person name="Ishida J.K."/>
            <person name="Kasahara H."/>
            <person name="Kiba T."/>
            <person name="Kim M.S."/>
            <person name="Koo N."/>
            <person name="Laohavisit A."/>
            <person name="Lee Y.H."/>
            <person name="Lumba S."/>
            <person name="McCourt P."/>
            <person name="Mortimer J.C."/>
            <person name="Mutuku J.M."/>
            <person name="Nomura T."/>
            <person name="Sasaki-Sekimoto Y."/>
            <person name="Seto Y."/>
            <person name="Wang Y."/>
            <person name="Wakatake T."/>
            <person name="Sakakibara H."/>
            <person name="Demura T."/>
            <person name="Yamaguchi S."/>
            <person name="Yoneyama K."/>
            <person name="Manabe R.I."/>
            <person name="Nelson D.C."/>
            <person name="Schulman A.H."/>
            <person name="Timko M.P."/>
            <person name="dePamphilis C.W."/>
            <person name="Choi D."/>
            <person name="Shirasu K."/>
        </authorList>
    </citation>
    <scope>NUCLEOTIDE SEQUENCE [LARGE SCALE GENOMIC DNA]</scope>
    <source>
        <strain evidence="5">cv. UVA1</strain>
    </source>
</reference>
<protein>
    <submittedName>
        <fullName evidence="4">Oxidative stress 3</fullName>
    </submittedName>
</protein>
<accession>A0A5A7Q637</accession>
<dbReference type="PANTHER" id="PTHR33172">
    <property type="entry name" value="OS08G0516900 PROTEIN"/>
    <property type="match status" value="1"/>
</dbReference>
<feature type="region of interest" description="Disordered" evidence="3">
    <location>
        <begin position="31"/>
        <end position="74"/>
    </location>
</feature>
<organism evidence="4 5">
    <name type="scientific">Striga asiatica</name>
    <name type="common">Asiatic witchweed</name>
    <name type="synonym">Buchnera asiatica</name>
    <dbReference type="NCBI Taxonomy" id="4170"/>
    <lineage>
        <taxon>Eukaryota</taxon>
        <taxon>Viridiplantae</taxon>
        <taxon>Streptophyta</taxon>
        <taxon>Embryophyta</taxon>
        <taxon>Tracheophyta</taxon>
        <taxon>Spermatophyta</taxon>
        <taxon>Magnoliopsida</taxon>
        <taxon>eudicotyledons</taxon>
        <taxon>Gunneridae</taxon>
        <taxon>Pentapetalae</taxon>
        <taxon>asterids</taxon>
        <taxon>lamiids</taxon>
        <taxon>Lamiales</taxon>
        <taxon>Orobanchaceae</taxon>
        <taxon>Buchnereae</taxon>
        <taxon>Striga</taxon>
    </lineage>
</organism>
<dbReference type="EMBL" id="BKCP01005683">
    <property type="protein sequence ID" value="GER39491.1"/>
    <property type="molecule type" value="Genomic_DNA"/>
</dbReference>
<evidence type="ECO:0000313" key="4">
    <source>
        <dbReference type="EMBL" id="GER39491.1"/>
    </source>
</evidence>
<dbReference type="AlphaFoldDB" id="A0A5A7Q637"/>
<comment type="caution">
    <text evidence="4">The sequence shown here is derived from an EMBL/GenBank/DDBJ whole genome shotgun (WGS) entry which is preliminary data.</text>
</comment>
<keyword evidence="5" id="KW-1185">Reference proteome</keyword>
<evidence type="ECO:0000256" key="1">
    <source>
        <dbReference type="ARBA" id="ARBA00004123"/>
    </source>
</evidence>